<dbReference type="GO" id="GO:0008168">
    <property type="term" value="F:methyltransferase activity"/>
    <property type="evidence" value="ECO:0007669"/>
    <property type="project" value="UniProtKB-KW"/>
</dbReference>
<protein>
    <submittedName>
        <fullName evidence="1">S-adenosyl-L-methionine-dependent methyltransferase superfamily protein</fullName>
    </submittedName>
</protein>
<dbReference type="Proteomes" id="UP001604277">
    <property type="component" value="Unassembled WGS sequence"/>
</dbReference>
<evidence type="ECO:0000313" key="1">
    <source>
        <dbReference type="EMBL" id="KAL2494581.1"/>
    </source>
</evidence>
<accession>A0ABD1S2B5</accession>
<name>A0ABD1S2B5_9LAMI</name>
<comment type="caution">
    <text evidence="1">The sequence shown here is derived from an EMBL/GenBank/DDBJ whole genome shotgun (WGS) entry which is preliminary data.</text>
</comment>
<dbReference type="AlphaFoldDB" id="A0ABD1S2B5"/>
<sequence>MAVIHYQEMRCFAKATQYYTKRLPANESKWKLPYDRNICWSKYKCKNFACLAKNTTRKGFLKCADCFSLDDHEWPRCIKLVYQDPNSNLTADFLIKEVLDLKPNEIRIGLDFSIGTGTFAARMRKYNNV</sequence>
<reference evidence="2" key="1">
    <citation type="submission" date="2024-07" db="EMBL/GenBank/DDBJ databases">
        <title>Two chromosome-level genome assemblies of Korean endemic species Abeliophyllum distichum and Forsythia ovata (Oleaceae).</title>
        <authorList>
            <person name="Jang H."/>
        </authorList>
    </citation>
    <scope>NUCLEOTIDE SEQUENCE [LARGE SCALE GENOMIC DNA]</scope>
</reference>
<keyword evidence="1" id="KW-0808">Transferase</keyword>
<evidence type="ECO:0000313" key="2">
    <source>
        <dbReference type="Proteomes" id="UP001604277"/>
    </source>
</evidence>
<keyword evidence="1" id="KW-0489">Methyltransferase</keyword>
<dbReference type="PANTHER" id="PTHR44067:SF1">
    <property type="entry name" value="S-ADENOSYL-L-METHIONINE-DEPENDENT METHYLTRANSFERASES SUPERFAMILY PROTEIN"/>
    <property type="match status" value="1"/>
</dbReference>
<dbReference type="InterPro" id="IPR053223">
    <property type="entry name" value="Prob_Methyltransferase"/>
</dbReference>
<dbReference type="PANTHER" id="PTHR44067">
    <property type="entry name" value="S-ADENOSYL-L-METHIONINE-DEPENDENT METHYLTRANSFERASE SUPERFAMILY PROTEIN-RELATED"/>
    <property type="match status" value="1"/>
</dbReference>
<proteinExistence type="predicted"/>
<dbReference type="EMBL" id="JBFOLJ010000011">
    <property type="protein sequence ID" value="KAL2494581.1"/>
    <property type="molecule type" value="Genomic_DNA"/>
</dbReference>
<gene>
    <name evidence="1" type="ORF">Fot_38338</name>
</gene>
<dbReference type="GO" id="GO:0032259">
    <property type="term" value="P:methylation"/>
    <property type="evidence" value="ECO:0007669"/>
    <property type="project" value="UniProtKB-KW"/>
</dbReference>
<organism evidence="1 2">
    <name type="scientific">Forsythia ovata</name>
    <dbReference type="NCBI Taxonomy" id="205694"/>
    <lineage>
        <taxon>Eukaryota</taxon>
        <taxon>Viridiplantae</taxon>
        <taxon>Streptophyta</taxon>
        <taxon>Embryophyta</taxon>
        <taxon>Tracheophyta</taxon>
        <taxon>Spermatophyta</taxon>
        <taxon>Magnoliopsida</taxon>
        <taxon>eudicotyledons</taxon>
        <taxon>Gunneridae</taxon>
        <taxon>Pentapetalae</taxon>
        <taxon>asterids</taxon>
        <taxon>lamiids</taxon>
        <taxon>Lamiales</taxon>
        <taxon>Oleaceae</taxon>
        <taxon>Forsythieae</taxon>
        <taxon>Forsythia</taxon>
    </lineage>
</organism>
<keyword evidence="2" id="KW-1185">Reference proteome</keyword>